<dbReference type="SUPFAM" id="SSF52540">
    <property type="entry name" value="P-loop containing nucleoside triphosphate hydrolases"/>
    <property type="match status" value="1"/>
</dbReference>
<dbReference type="CDD" id="cd02038">
    <property type="entry name" value="FlhG-like"/>
    <property type="match status" value="1"/>
</dbReference>
<organism evidence="4 5">
    <name type="scientific">Lutispora saccharofermentans</name>
    <dbReference type="NCBI Taxonomy" id="3024236"/>
    <lineage>
        <taxon>Bacteria</taxon>
        <taxon>Bacillati</taxon>
        <taxon>Bacillota</taxon>
        <taxon>Clostridia</taxon>
        <taxon>Lutisporales</taxon>
        <taxon>Lutisporaceae</taxon>
        <taxon>Lutispora</taxon>
    </lineage>
</organism>
<accession>A0ABT1N9Q9</accession>
<dbReference type="Pfam" id="PF01656">
    <property type="entry name" value="CbiA"/>
    <property type="match status" value="1"/>
</dbReference>
<dbReference type="InterPro" id="IPR025501">
    <property type="entry name" value="MinD_FleN"/>
</dbReference>
<comment type="caution">
    <text evidence="4">The sequence shown here is derived from an EMBL/GenBank/DDBJ whole genome shotgun (WGS) entry which is preliminary data.</text>
</comment>
<dbReference type="InterPro" id="IPR002586">
    <property type="entry name" value="CobQ/CobB/MinD/ParA_Nub-bd_dom"/>
</dbReference>
<keyword evidence="5" id="KW-1185">Reference proteome</keyword>
<reference evidence="4 5" key="1">
    <citation type="submission" date="2021-10" db="EMBL/GenBank/DDBJ databases">
        <title>Lutispora strain m25 sp. nov., a thermophilic, non-spore-forming bacterium isolated from a lab-scale methanogenic bioreactor digesting anaerobic sludge.</title>
        <authorList>
            <person name="El Houari A."/>
            <person name="Mcdonald J."/>
        </authorList>
    </citation>
    <scope>NUCLEOTIDE SEQUENCE [LARGE SCALE GENOMIC DNA]</scope>
    <source>
        <strain evidence="5">m25</strain>
    </source>
</reference>
<dbReference type="PANTHER" id="PTHR43384">
    <property type="entry name" value="SEPTUM SITE-DETERMINING PROTEIN MIND HOMOLOG, CHLOROPLASTIC-RELATED"/>
    <property type="match status" value="1"/>
</dbReference>
<gene>
    <name evidence="4" type="ORF">LJD61_00245</name>
</gene>
<dbReference type="Proteomes" id="UP001651880">
    <property type="component" value="Unassembled WGS sequence"/>
</dbReference>
<dbReference type="PIRSF" id="PIRSF003092">
    <property type="entry name" value="MinD"/>
    <property type="match status" value="1"/>
</dbReference>
<keyword evidence="2" id="KW-0067">ATP-binding</keyword>
<protein>
    <submittedName>
        <fullName evidence="4">MinD/ParA family protein</fullName>
    </submittedName>
</protein>
<evidence type="ECO:0000313" key="5">
    <source>
        <dbReference type="Proteomes" id="UP001651880"/>
    </source>
</evidence>
<evidence type="ECO:0000256" key="1">
    <source>
        <dbReference type="ARBA" id="ARBA00022741"/>
    </source>
</evidence>
<dbReference type="PANTHER" id="PTHR43384:SF4">
    <property type="entry name" value="CELLULOSE BIOSYNTHESIS PROTEIN BCSQ-RELATED"/>
    <property type="match status" value="1"/>
</dbReference>
<dbReference type="InterPro" id="IPR033875">
    <property type="entry name" value="FlhG"/>
</dbReference>
<dbReference type="RefSeq" id="WP_255225496.1">
    <property type="nucleotide sequence ID" value="NZ_JAJEKE010000001.1"/>
</dbReference>
<sequence>MKDQAGKLRDIVEKLNSKGGLNNSFDDSDISKDFIDKSKKNARVITITSGKGGVGKTNITINLAIKLSQLGLRVIIIDADLGLSNVDVALGIIPKYNLSDVINYRKGIYDVLEEGPNGVRFISGGSGLRDLIKITNEQLAHLLVELGKLDEEADIIFIDTGAGVSDQVLSFIYAAKEVIVVTTSEPTSITDAYALIKIISQKDKTKDVKLLLNRAENSREAANILDNLCDVCSRFLGLSVKKLGYVSNDVNIPKAVKMQQPFVISFEGSEASIDISLIAEALVDIKTNKHDKGYGIRLFVNKLKWFFS</sequence>
<evidence type="ECO:0000313" key="4">
    <source>
        <dbReference type="EMBL" id="MCQ1527980.1"/>
    </source>
</evidence>
<feature type="domain" description="CobQ/CobB/MinD/ParA nucleotide binding" evidence="3">
    <location>
        <begin position="45"/>
        <end position="261"/>
    </location>
</feature>
<dbReference type="EMBL" id="JAJEKE010000001">
    <property type="protein sequence ID" value="MCQ1527980.1"/>
    <property type="molecule type" value="Genomic_DNA"/>
</dbReference>
<keyword evidence="1" id="KW-0547">Nucleotide-binding</keyword>
<evidence type="ECO:0000259" key="3">
    <source>
        <dbReference type="Pfam" id="PF01656"/>
    </source>
</evidence>
<proteinExistence type="predicted"/>
<dbReference type="InterPro" id="IPR050625">
    <property type="entry name" value="ParA/MinD_ATPase"/>
</dbReference>
<dbReference type="Gene3D" id="3.40.50.300">
    <property type="entry name" value="P-loop containing nucleotide triphosphate hydrolases"/>
    <property type="match status" value="1"/>
</dbReference>
<name>A0ABT1N9Q9_9FIRM</name>
<evidence type="ECO:0000256" key="2">
    <source>
        <dbReference type="ARBA" id="ARBA00022840"/>
    </source>
</evidence>
<dbReference type="InterPro" id="IPR027417">
    <property type="entry name" value="P-loop_NTPase"/>
</dbReference>